<dbReference type="GO" id="GO:0004347">
    <property type="term" value="F:glucose-6-phosphate isomerase activity"/>
    <property type="evidence" value="ECO:0007669"/>
    <property type="project" value="UniProtKB-EC"/>
</dbReference>
<evidence type="ECO:0000256" key="2">
    <source>
        <dbReference type="ARBA" id="ARBA00006542"/>
    </source>
</evidence>
<dbReference type="EMBL" id="PHAO01000001">
    <property type="protein sequence ID" value="PKN02791.1"/>
    <property type="molecule type" value="Genomic_DNA"/>
</dbReference>
<dbReference type="GO" id="GO:0006094">
    <property type="term" value="P:gluconeogenesis"/>
    <property type="evidence" value="ECO:0007669"/>
    <property type="project" value="UniProtKB-KW"/>
</dbReference>
<dbReference type="InterPro" id="IPR014710">
    <property type="entry name" value="RmlC-like_jellyroll"/>
</dbReference>
<sequence length="244" mass="28211">MARIDLKQSSGLPIFYSGEDLQPQGLTINGTSTICIDDIRSQLLNEELNCPEIFYKKYKDIDKDDVFKNQNLRINIYLIFPNLAGIEYTKTFATRCSKRPRILEIIYGGGTVLLQKYDSPIKNKVVKTQIRKGQKIIVPAGYTCAIVNSRQTSNLIVLEIHDREYSPRIVLDDKGGMAYYIIRKNAKQEIVRNPDYKIVNEPEKVEWDSILSKYGITAKTPIVKQVMRKYEKFEWIFKEDSVDI</sequence>
<dbReference type="AlphaFoldDB" id="A0A2N2F3K0"/>
<gene>
    <name evidence="8" type="ORF">CVU76_02055</name>
</gene>
<reference evidence="8 9" key="1">
    <citation type="journal article" date="2017" name="ISME J.">
        <title>Potential for microbial H2 and metal transformations associated with novel bacteria and archaea in deep terrestrial subsurface sediments.</title>
        <authorList>
            <person name="Hernsdorf A.W."/>
            <person name="Amano Y."/>
            <person name="Miyakawa K."/>
            <person name="Ise K."/>
            <person name="Suzuki Y."/>
            <person name="Anantharaman K."/>
            <person name="Probst A."/>
            <person name="Burstein D."/>
            <person name="Thomas B.C."/>
            <person name="Banfield J.F."/>
        </authorList>
    </citation>
    <scope>NUCLEOTIDE SEQUENCE [LARGE SCALE GENOMIC DNA]</scope>
    <source>
        <strain evidence="8">HGW-Dojkabacteria-1</strain>
    </source>
</reference>
<organism evidence="8 9">
    <name type="scientific">Candidatus Dojkabacteria bacterium HGW-Dojkabacteria-1</name>
    <dbReference type="NCBI Taxonomy" id="2013761"/>
    <lineage>
        <taxon>Bacteria</taxon>
        <taxon>Candidatus Dojkabacteria</taxon>
    </lineage>
</organism>
<dbReference type="Pfam" id="PF06560">
    <property type="entry name" value="GPI"/>
    <property type="match status" value="1"/>
</dbReference>
<comment type="caution">
    <text evidence="8">The sequence shown here is derived from an EMBL/GenBank/DDBJ whole genome shotgun (WGS) entry which is preliminary data.</text>
</comment>
<accession>A0A2N2F3K0</accession>
<proteinExistence type="inferred from homology"/>
<evidence type="ECO:0000259" key="7">
    <source>
        <dbReference type="Pfam" id="PF06560"/>
    </source>
</evidence>
<name>A0A2N2F3K0_9BACT</name>
<protein>
    <recommendedName>
        <fullName evidence="3">glucose-6-phosphate isomerase</fullName>
        <ecNumber evidence="3">5.3.1.9</ecNumber>
    </recommendedName>
</protein>
<evidence type="ECO:0000313" key="8">
    <source>
        <dbReference type="EMBL" id="PKN02791.1"/>
    </source>
</evidence>
<evidence type="ECO:0000256" key="5">
    <source>
        <dbReference type="ARBA" id="ARBA00023152"/>
    </source>
</evidence>
<evidence type="ECO:0000313" key="9">
    <source>
        <dbReference type="Proteomes" id="UP000233417"/>
    </source>
</evidence>
<dbReference type="Proteomes" id="UP000233417">
    <property type="component" value="Unassembled WGS sequence"/>
</dbReference>
<dbReference type="SUPFAM" id="SSF51182">
    <property type="entry name" value="RmlC-like cupins"/>
    <property type="match status" value="1"/>
</dbReference>
<evidence type="ECO:0000256" key="4">
    <source>
        <dbReference type="ARBA" id="ARBA00022432"/>
    </source>
</evidence>
<dbReference type="GO" id="GO:0005737">
    <property type="term" value="C:cytoplasm"/>
    <property type="evidence" value="ECO:0007669"/>
    <property type="project" value="InterPro"/>
</dbReference>
<evidence type="ECO:0000256" key="1">
    <source>
        <dbReference type="ARBA" id="ARBA00004926"/>
    </source>
</evidence>
<keyword evidence="5" id="KW-0324">Glycolysis</keyword>
<dbReference type="GO" id="GO:0006096">
    <property type="term" value="P:glycolytic process"/>
    <property type="evidence" value="ECO:0007669"/>
    <property type="project" value="UniProtKB-UniPathway"/>
</dbReference>
<dbReference type="InterPro" id="IPR011051">
    <property type="entry name" value="RmlC_Cupin_sf"/>
</dbReference>
<comment type="similarity">
    <text evidence="2">Belongs to the archaeal-type GPI family.</text>
</comment>
<dbReference type="InterPro" id="IPR010551">
    <property type="entry name" value="G6P_isomerase_prok"/>
</dbReference>
<evidence type="ECO:0000256" key="6">
    <source>
        <dbReference type="ARBA" id="ARBA00029321"/>
    </source>
</evidence>
<dbReference type="EC" id="5.3.1.9" evidence="3"/>
<dbReference type="UniPathway" id="UPA00109">
    <property type="reaction ID" value="UER00181"/>
</dbReference>
<comment type="pathway">
    <text evidence="1">Carbohydrate degradation; glycolysis; D-glyceraldehyde 3-phosphate and glycerone phosphate from D-glucose: step 2/4.</text>
</comment>
<keyword evidence="4" id="KW-0312">Gluconeogenesis</keyword>
<comment type="catalytic activity">
    <reaction evidence="6">
        <text>alpha-D-glucose 6-phosphate = beta-D-fructose 6-phosphate</text>
        <dbReference type="Rhea" id="RHEA:11816"/>
        <dbReference type="ChEBI" id="CHEBI:57634"/>
        <dbReference type="ChEBI" id="CHEBI:58225"/>
        <dbReference type="EC" id="5.3.1.9"/>
    </reaction>
</comment>
<evidence type="ECO:0000256" key="3">
    <source>
        <dbReference type="ARBA" id="ARBA00011952"/>
    </source>
</evidence>
<feature type="domain" description="Glucose-6-phosphate isomerase prokaryote" evidence="7">
    <location>
        <begin position="58"/>
        <end position="196"/>
    </location>
</feature>
<dbReference type="Gene3D" id="2.60.120.10">
    <property type="entry name" value="Jelly Rolls"/>
    <property type="match status" value="1"/>
</dbReference>